<gene>
    <name evidence="1" type="primary">Ank3_1</name>
    <name evidence="1" type="ORF">TNIN_111411</name>
</gene>
<proteinExistence type="predicted"/>
<dbReference type="Proteomes" id="UP000886998">
    <property type="component" value="Unassembled WGS sequence"/>
</dbReference>
<dbReference type="EMBL" id="BMAV01016882">
    <property type="protein sequence ID" value="GFY68106.1"/>
    <property type="molecule type" value="Genomic_DNA"/>
</dbReference>
<evidence type="ECO:0000313" key="2">
    <source>
        <dbReference type="Proteomes" id="UP000886998"/>
    </source>
</evidence>
<organism evidence="1 2">
    <name type="scientific">Trichonephila inaurata madagascariensis</name>
    <dbReference type="NCBI Taxonomy" id="2747483"/>
    <lineage>
        <taxon>Eukaryota</taxon>
        <taxon>Metazoa</taxon>
        <taxon>Ecdysozoa</taxon>
        <taxon>Arthropoda</taxon>
        <taxon>Chelicerata</taxon>
        <taxon>Arachnida</taxon>
        <taxon>Araneae</taxon>
        <taxon>Araneomorphae</taxon>
        <taxon>Entelegynae</taxon>
        <taxon>Araneoidea</taxon>
        <taxon>Nephilidae</taxon>
        <taxon>Trichonephila</taxon>
        <taxon>Trichonephila inaurata</taxon>
    </lineage>
</organism>
<keyword evidence="2" id="KW-1185">Reference proteome</keyword>
<dbReference type="OrthoDB" id="6436694at2759"/>
<sequence length="520" mass="60798">MTSPESENNYDLLTISSKSRKKLLIKFKKLDEINAKHFYLNILKSIKEVVCDDNVNSLKNLCWLLEDISRIKKENDLQNYHKDQGENFNLVTLSCQKKACKVLEYLFSKRGKFLYNLIISICQKDHLLSDYDEYLHNSFYYAIRSNLVGLLHILVEKWLNDRNLEQLEDFLSNEYRELKLRRVFLTNEMEFLETIKTYIDLAISVDVTQKEGQLVVTRALQVMGEHLKNTIESPKLSDSMGKILLSSLPSNTRDVITSLRDSLSHDVEREDNTHFIRTVIEKKPQFFFKNVQQDISKIHVVIVDTLYKIKIGVIQKLMKEIGSCKQLNDVRDFFGPFRLSITSFASEVNDLDLDIAVVGDLGQLEELLSSLSSIMFNKTSYEKGLFEQINSLIQKEKERLYSVREAFLYNTFRLGDIFDTSLTGNASQMNYIHWLSKRFKKPKSEELSVSEELPTHEEPLMKIVSKLLKQIVDRAKLKIEINYDTYTILLKIVNFIKFEKGNIKWIKEFKGASDRKKRKR</sequence>
<accession>A0A8X7CI98</accession>
<name>A0A8X7CI98_9ARAC</name>
<reference evidence="1" key="1">
    <citation type="submission" date="2020-08" db="EMBL/GenBank/DDBJ databases">
        <title>Multicomponent nature underlies the extraordinary mechanical properties of spider dragline silk.</title>
        <authorList>
            <person name="Kono N."/>
            <person name="Nakamura H."/>
            <person name="Mori M."/>
            <person name="Yoshida Y."/>
            <person name="Ohtoshi R."/>
            <person name="Malay A.D."/>
            <person name="Moran D.A.P."/>
            <person name="Tomita M."/>
            <person name="Numata K."/>
            <person name="Arakawa K."/>
        </authorList>
    </citation>
    <scope>NUCLEOTIDE SEQUENCE</scope>
</reference>
<comment type="caution">
    <text evidence="1">The sequence shown here is derived from an EMBL/GenBank/DDBJ whole genome shotgun (WGS) entry which is preliminary data.</text>
</comment>
<dbReference type="AlphaFoldDB" id="A0A8X7CI98"/>
<evidence type="ECO:0000313" key="1">
    <source>
        <dbReference type="EMBL" id="GFY68106.1"/>
    </source>
</evidence>
<protein>
    <submittedName>
        <fullName evidence="1">Ankyrin-3</fullName>
    </submittedName>
</protein>